<dbReference type="OMA" id="VVQGWFR"/>
<dbReference type="InterPro" id="IPR002035">
    <property type="entry name" value="VWF_A"/>
</dbReference>
<dbReference type="FunFam" id="2.60.120.200:FF:000008">
    <property type="entry name" value="Collagen type XII alpha 1 chain"/>
    <property type="match status" value="1"/>
</dbReference>
<accession>A0A401NYQ2</accession>
<evidence type="ECO:0000313" key="15">
    <source>
        <dbReference type="Proteomes" id="UP000288216"/>
    </source>
</evidence>
<dbReference type="GO" id="GO:0007155">
    <property type="term" value="P:cell adhesion"/>
    <property type="evidence" value="ECO:0007669"/>
    <property type="project" value="UniProtKB-KW"/>
</dbReference>
<organism evidence="14 15">
    <name type="scientific">Scyliorhinus torazame</name>
    <name type="common">Cloudy catshark</name>
    <name type="synonym">Catulus torazame</name>
    <dbReference type="NCBI Taxonomy" id="75743"/>
    <lineage>
        <taxon>Eukaryota</taxon>
        <taxon>Metazoa</taxon>
        <taxon>Chordata</taxon>
        <taxon>Craniata</taxon>
        <taxon>Vertebrata</taxon>
        <taxon>Chondrichthyes</taxon>
        <taxon>Elasmobranchii</taxon>
        <taxon>Galeomorphii</taxon>
        <taxon>Galeoidea</taxon>
        <taxon>Carcharhiniformes</taxon>
        <taxon>Scyliorhinidae</taxon>
        <taxon>Scyliorhinus</taxon>
    </lineage>
</organism>
<comment type="subcellular location">
    <subcellularLocation>
        <location evidence="1">Secreted</location>
        <location evidence="1">Extracellular space</location>
        <location evidence="1">Extracellular matrix</location>
    </subcellularLocation>
</comment>
<dbReference type="PANTHER" id="PTHR24020">
    <property type="entry name" value="COLLAGEN ALPHA"/>
    <property type="match status" value="1"/>
</dbReference>
<dbReference type="FunFam" id="2.60.40.10:FF:000234">
    <property type="entry name" value="Collagen, type XII, alpha 1"/>
    <property type="match status" value="2"/>
</dbReference>
<dbReference type="PANTHER" id="PTHR24020:SF15">
    <property type="entry name" value="COLLAGEN ALPHA-1(XIV) CHAIN"/>
    <property type="match status" value="1"/>
</dbReference>
<dbReference type="PROSITE" id="PS50853">
    <property type="entry name" value="FN3"/>
    <property type="match status" value="5"/>
</dbReference>
<dbReference type="FunFam" id="2.60.40.10:FF:000480">
    <property type="entry name" value="Collagen, type XII, alpha 1"/>
    <property type="match status" value="1"/>
</dbReference>
<evidence type="ECO:0000313" key="14">
    <source>
        <dbReference type="EMBL" id="GCB65999.1"/>
    </source>
</evidence>
<dbReference type="SMART" id="SM00327">
    <property type="entry name" value="VWA"/>
    <property type="match status" value="2"/>
</dbReference>
<dbReference type="GO" id="GO:0005614">
    <property type="term" value="C:interstitial matrix"/>
    <property type="evidence" value="ECO:0007669"/>
    <property type="project" value="TreeGrafter"/>
</dbReference>
<dbReference type="CDD" id="cd00063">
    <property type="entry name" value="FN3"/>
    <property type="match status" value="6"/>
</dbReference>
<feature type="domain" description="Fibronectin type-III" evidence="13">
    <location>
        <begin position="215"/>
        <end position="305"/>
    </location>
</feature>
<dbReference type="InterPro" id="IPR003961">
    <property type="entry name" value="FN3_dom"/>
</dbReference>
<feature type="compositionally biased region" description="Basic and acidic residues" evidence="11">
    <location>
        <begin position="1634"/>
        <end position="1643"/>
    </location>
</feature>
<proteinExistence type="inferred from homology"/>
<keyword evidence="3" id="KW-0272">Extracellular matrix</keyword>
<dbReference type="Pfam" id="PF00092">
    <property type="entry name" value="VWA"/>
    <property type="match status" value="2"/>
</dbReference>
<dbReference type="InterPro" id="IPR013320">
    <property type="entry name" value="ConA-like_dom_sf"/>
</dbReference>
<dbReference type="InterPro" id="IPR008160">
    <property type="entry name" value="Collagen"/>
</dbReference>
<dbReference type="SMART" id="SM00060">
    <property type="entry name" value="FN3"/>
    <property type="match status" value="7"/>
</dbReference>
<dbReference type="STRING" id="75743.A0A401NYQ2"/>
<dbReference type="SUPFAM" id="SSF49265">
    <property type="entry name" value="Fibronectin type III"/>
    <property type="match status" value="6"/>
</dbReference>
<evidence type="ECO:0000256" key="4">
    <source>
        <dbReference type="ARBA" id="ARBA00022729"/>
    </source>
</evidence>
<feature type="compositionally biased region" description="Low complexity" evidence="11">
    <location>
        <begin position="1381"/>
        <end position="1399"/>
    </location>
</feature>
<keyword evidence="4" id="KW-0732">Signal</keyword>
<evidence type="ECO:0000256" key="11">
    <source>
        <dbReference type="SAM" id="MobiDB-lite"/>
    </source>
</evidence>
<feature type="domain" description="VWFA" evidence="12">
    <location>
        <begin position="15"/>
        <end position="187"/>
    </location>
</feature>
<evidence type="ECO:0000256" key="5">
    <source>
        <dbReference type="ARBA" id="ARBA00022737"/>
    </source>
</evidence>
<dbReference type="SUPFAM" id="SSF53300">
    <property type="entry name" value="vWA-like"/>
    <property type="match status" value="2"/>
</dbReference>
<feature type="non-terminal residue" evidence="14">
    <location>
        <position position="1"/>
    </location>
</feature>
<evidence type="ECO:0000256" key="8">
    <source>
        <dbReference type="ARBA" id="ARBA00023180"/>
    </source>
</evidence>
<feature type="domain" description="Fibronectin type-III" evidence="13">
    <location>
        <begin position="595"/>
        <end position="688"/>
    </location>
</feature>
<dbReference type="InterPro" id="IPR036116">
    <property type="entry name" value="FN3_sf"/>
</dbReference>
<protein>
    <recommendedName>
        <fullName evidence="16">Collagen alpha-1(XIV) chain</fullName>
    </recommendedName>
</protein>
<dbReference type="Proteomes" id="UP000288216">
    <property type="component" value="Unassembled WGS sequence"/>
</dbReference>
<feature type="domain" description="VWFA" evidence="12">
    <location>
        <begin position="893"/>
        <end position="1066"/>
    </location>
</feature>
<comment type="caution">
    <text evidence="14">The sequence shown here is derived from an EMBL/GenBank/DDBJ whole genome shotgun (WGS) entry which is preliminary data.</text>
</comment>
<keyword evidence="2" id="KW-0964">Secreted</keyword>
<reference evidence="14 15" key="1">
    <citation type="journal article" date="2018" name="Nat. Ecol. Evol.">
        <title>Shark genomes provide insights into elasmobranch evolution and the origin of vertebrates.</title>
        <authorList>
            <person name="Hara Y"/>
            <person name="Yamaguchi K"/>
            <person name="Onimaru K"/>
            <person name="Kadota M"/>
            <person name="Koyanagi M"/>
            <person name="Keeley SD"/>
            <person name="Tatsumi K"/>
            <person name="Tanaka K"/>
            <person name="Motone F"/>
            <person name="Kageyama Y"/>
            <person name="Nozu R"/>
            <person name="Adachi N"/>
            <person name="Nishimura O"/>
            <person name="Nakagawa R"/>
            <person name="Tanegashima C"/>
            <person name="Kiyatake I"/>
            <person name="Matsumoto R"/>
            <person name="Murakumo K"/>
            <person name="Nishida K"/>
            <person name="Terakita A"/>
            <person name="Kuratani S"/>
            <person name="Sato K"/>
            <person name="Hyodo S Kuraku.S."/>
        </authorList>
    </citation>
    <scope>NUCLEOTIDE SEQUENCE [LARGE SCALE GENOMIC DNA]</scope>
</reference>
<dbReference type="InterPro" id="IPR036465">
    <property type="entry name" value="vWFA_dom_sf"/>
</dbReference>
<evidence type="ECO:0000259" key="12">
    <source>
        <dbReference type="PROSITE" id="PS50234"/>
    </source>
</evidence>
<evidence type="ECO:0000256" key="3">
    <source>
        <dbReference type="ARBA" id="ARBA00022530"/>
    </source>
</evidence>
<feature type="compositionally biased region" description="Polar residues" evidence="11">
    <location>
        <begin position="1670"/>
        <end position="1683"/>
    </location>
</feature>
<dbReference type="Pfam" id="PF01391">
    <property type="entry name" value="Collagen"/>
    <property type="match status" value="2"/>
</dbReference>
<dbReference type="FunFam" id="3.40.50.410:FF:000001">
    <property type="entry name" value="Collagen, type XII, alpha 1"/>
    <property type="match status" value="2"/>
</dbReference>
<dbReference type="InterPro" id="IPR048287">
    <property type="entry name" value="TSPN-like_N"/>
</dbReference>
<sequence length="1683" mass="181312">VAGSQFMCKSPAIADIVVLVDGSWSIGRLNFRLVRMFLENLVSAFNVDSDKTRIGLAQYSGDPRIEWHLNQYSTKEAVLDAARNLPYKGGNTLTGLALTYILENNFKPEAGARAGVPKIGILITDGKSQDDVLPPAKSLRDAGIELFAIGVKNADVNELKAIASEPDETHVYNVADFNIMNTIIESLTKTVCSRVEEQDKEIKEATGSVTSNPVAPTNLVTSDVTARSLRVSWSHAPGKVEKYRVVYYSTTAGQPEEVVVDGTESTAVIQNLMSLTDYQLAVFAIYEKAASEGLRGAVTTLALPAAADLDIYDVSHSSMRVKWEAAESASGYMVLYTALTGDDTANEKEVKVANSVTDIELEGLSANTEYTVTVYALYGDEASDPLTGQETTLPLSPPRNLEFSEVGHSTASVSWESDSKKARGYRIMYVKTDGASMNEVEVEGTTSIFLSNLTSLTEYTVAVFSVYDEGQSDPLTGSFTTKRVPKPLDLTVSDVSVDQFRVSWEHSADDVTLYRLACTPLSGEEAKEFVLSGATDTIILDDLLPETEYEVSLSAIYSDEAESDVVAVLETTLRRTTTAATTTTHRPTTAVIRSGIRNLDVGDETTFSLHVSWVPADSLATQYRVSYVTLKGDRAEEAVIVPGRQSDHVLQPLLSDTWYRISVTPLYADGEGSPLTVNGKTLSLSGPSNLRVSEEWYNRFRIRWDPPPSATMGYRVVYTSASAPGPTLDTFVGDDVNTMVILNLLSSTEYIVKLFATYATGSSDALVGRAKTLYLGVTNLTPYQVRMTSMCAHWQLHRHATTYRIVIESLRDGKKEEGILDGGTSRHCFYNLIPNSKYKISVFSQLQELEGPAMSLLETTAPVPTEPPAPPATTTPLPTIPPGREVCKAARANLVFLVDGSWSIGDENFVKIIGFLYNTIGALDKIGPEGTQVAIVQFSDDPRTEFQLNTYSDKENLLGAVQRIRYKGGNTKTGRAIKHAKDAVFTVEAGLRRGIPRVLVVITDGRSQDDIDKVSKEMQLDGYSIFAVGVADADYSELINIANKPSSRHAFFVDDFDAFKKIEDELVTFVCETASATCPLVLLGGNSIAGFKMMEMFGLVEKEYASVEGVSLESGSLNSFPCFRLHKDALISQPTRNVHPEGLPSDYTITFLFRLLPDTPQEPFALWEILNKQNEPLVGVILDNGGKTLTYFNYDYKNEFQTVTFEDPGVKKIFFGSFHKVHVVITKTNAKLIIDCKQVGEKTINAAGNITTNGVEVLGRMVRSRGPRDNSAPFQLQGFDISCSTSHANRDKCCELPALRDESNCPALPHACTCSQDSKGPPGPLGPPGGPGVRGPRGVKGEPGYRGIPGGQGRTGREGLTGQRGPVGKDGPIGVPGPTGPAGTPGIPGSPGATGSTGPHGDIGATGTTGQKGERGLRGDTQPQSAVRMIAHQVCEQLIQSHLSRYNSILNHIPSNSVQVRAAPGPPGEAGRDGAAGTPGDQGPTGRPGFPGNPGSPGRPGERGLPGNKGERGVSGLGKQGSRGPPGTAGPPGEGRTGSQGSPGLPGRQGSAGRTGTNGPRGPPGTPGYCDPSSCAGYNIGGGYSDPTDQDIPVVQLPPNSYQTYDPYDEQDPYLYHGSYPYPNPYPQPSYPEPHPEQPHDHYEEEESEEMEAVEVRSPGIRRFMRNISKRNSASSNTREAKQ</sequence>
<evidence type="ECO:0000256" key="7">
    <source>
        <dbReference type="ARBA" id="ARBA00023119"/>
    </source>
</evidence>
<dbReference type="InterPro" id="IPR050525">
    <property type="entry name" value="ECM_Assembly_Org"/>
</dbReference>
<keyword evidence="6" id="KW-0130">Cell adhesion</keyword>
<evidence type="ECO:0008006" key="16">
    <source>
        <dbReference type="Google" id="ProtNLM"/>
    </source>
</evidence>
<feature type="compositionally biased region" description="Pro residues" evidence="11">
    <location>
        <begin position="1622"/>
        <end position="1633"/>
    </location>
</feature>
<dbReference type="Gene3D" id="3.40.50.410">
    <property type="entry name" value="von Willebrand factor, type A domain"/>
    <property type="match status" value="2"/>
</dbReference>
<dbReference type="OrthoDB" id="18894at2759"/>
<keyword evidence="8" id="KW-0325">Glycoprotein</keyword>
<gene>
    <name evidence="14" type="ORF">scyTo_0000524</name>
</gene>
<dbReference type="CDD" id="cd01482">
    <property type="entry name" value="vWA_collagen_alphaI-XII-like"/>
    <property type="match status" value="2"/>
</dbReference>
<dbReference type="FunFam" id="2.60.40.10:FF:000444">
    <property type="entry name" value="Collagen alpha-1(XIV) chain isoform X2"/>
    <property type="match status" value="2"/>
</dbReference>
<dbReference type="PROSITE" id="PS50234">
    <property type="entry name" value="VWFA"/>
    <property type="match status" value="2"/>
</dbReference>
<evidence type="ECO:0000256" key="2">
    <source>
        <dbReference type="ARBA" id="ARBA00022525"/>
    </source>
</evidence>
<dbReference type="GO" id="GO:0005615">
    <property type="term" value="C:extracellular space"/>
    <property type="evidence" value="ECO:0007669"/>
    <property type="project" value="TreeGrafter"/>
</dbReference>
<feature type="region of interest" description="Disordered" evidence="11">
    <location>
        <begin position="1315"/>
        <end position="1423"/>
    </location>
</feature>
<dbReference type="Gene3D" id="2.60.120.200">
    <property type="match status" value="1"/>
</dbReference>
<comment type="similarity">
    <text evidence="10">Belongs to the fibril-associated collagens with interrupted helices (FACIT) family.</text>
</comment>
<keyword evidence="5" id="KW-0677">Repeat</keyword>
<dbReference type="EMBL" id="BFAA01000096">
    <property type="protein sequence ID" value="GCB65999.1"/>
    <property type="molecule type" value="Genomic_DNA"/>
</dbReference>
<feature type="compositionally biased region" description="Acidic residues" evidence="11">
    <location>
        <begin position="1644"/>
        <end position="1653"/>
    </location>
</feature>
<dbReference type="SUPFAM" id="SSF49899">
    <property type="entry name" value="Concanavalin A-like lectins/glucanases"/>
    <property type="match status" value="1"/>
</dbReference>
<dbReference type="Gene3D" id="2.60.40.10">
    <property type="entry name" value="Immunoglobulins"/>
    <property type="match status" value="7"/>
</dbReference>
<feature type="domain" description="Fibronectin type-III" evidence="13">
    <location>
        <begin position="488"/>
        <end position="576"/>
    </location>
</feature>
<keyword evidence="15" id="KW-1185">Reference proteome</keyword>
<dbReference type="GO" id="GO:0005581">
    <property type="term" value="C:collagen trimer"/>
    <property type="evidence" value="ECO:0007669"/>
    <property type="project" value="UniProtKB-KW"/>
</dbReference>
<evidence type="ECO:0000256" key="10">
    <source>
        <dbReference type="ARBA" id="ARBA00049648"/>
    </source>
</evidence>
<feature type="domain" description="Fibronectin type-III" evidence="13">
    <location>
        <begin position="397"/>
        <end position="487"/>
    </location>
</feature>
<name>A0A401NYQ2_SCYTO</name>
<evidence type="ECO:0000256" key="1">
    <source>
        <dbReference type="ARBA" id="ARBA00004498"/>
    </source>
</evidence>
<feature type="domain" description="Fibronectin type-III" evidence="13">
    <location>
        <begin position="306"/>
        <end position="396"/>
    </location>
</feature>
<feature type="region of interest" description="Disordered" evidence="11">
    <location>
        <begin position="1457"/>
        <end position="1683"/>
    </location>
</feature>
<keyword evidence="7" id="KW-0176">Collagen</keyword>
<dbReference type="SMART" id="SM00210">
    <property type="entry name" value="TSPN"/>
    <property type="match status" value="1"/>
</dbReference>
<evidence type="ECO:0000256" key="9">
    <source>
        <dbReference type="ARBA" id="ARBA00023278"/>
    </source>
</evidence>
<keyword evidence="9" id="KW-0379">Hydroxylation</keyword>
<dbReference type="InterPro" id="IPR013783">
    <property type="entry name" value="Ig-like_fold"/>
</dbReference>
<feature type="compositionally biased region" description="Pro residues" evidence="11">
    <location>
        <begin position="1321"/>
        <end position="1330"/>
    </location>
</feature>
<evidence type="ECO:0000256" key="6">
    <source>
        <dbReference type="ARBA" id="ARBA00022889"/>
    </source>
</evidence>
<dbReference type="PRINTS" id="PR00453">
    <property type="entry name" value="VWFADOMAIN"/>
</dbReference>
<evidence type="ECO:0000259" key="13">
    <source>
        <dbReference type="PROSITE" id="PS50853"/>
    </source>
</evidence>
<dbReference type="Pfam" id="PF00041">
    <property type="entry name" value="fn3"/>
    <property type="match status" value="6"/>
</dbReference>